<comment type="caution">
    <text evidence="5">The sequence shown here is derived from an EMBL/GenBank/DDBJ whole genome shotgun (WGS) entry which is preliminary data.</text>
</comment>
<dbReference type="PANTHER" id="PTHR44846:SF1">
    <property type="entry name" value="MANNOSYL-D-GLYCERATE TRANSPORT_METABOLISM SYSTEM REPRESSOR MNGR-RELATED"/>
    <property type="match status" value="1"/>
</dbReference>
<dbReference type="Pfam" id="PF07702">
    <property type="entry name" value="UTRA"/>
    <property type="match status" value="1"/>
</dbReference>
<organism evidence="5 6">
    <name type="scientific">Pectinatus brassicae</name>
    <dbReference type="NCBI Taxonomy" id="862415"/>
    <lineage>
        <taxon>Bacteria</taxon>
        <taxon>Bacillati</taxon>
        <taxon>Bacillota</taxon>
        <taxon>Negativicutes</taxon>
        <taxon>Selenomonadales</taxon>
        <taxon>Selenomonadaceae</taxon>
        <taxon>Pectinatus</taxon>
    </lineage>
</organism>
<accession>A0A840UBE7</accession>
<dbReference type="InterPro" id="IPR050679">
    <property type="entry name" value="Bact_HTH_transcr_reg"/>
</dbReference>
<dbReference type="GO" id="GO:0003700">
    <property type="term" value="F:DNA-binding transcription factor activity"/>
    <property type="evidence" value="ECO:0007669"/>
    <property type="project" value="InterPro"/>
</dbReference>
<dbReference type="SMART" id="SM00345">
    <property type="entry name" value="HTH_GNTR"/>
    <property type="match status" value="1"/>
</dbReference>
<dbReference type="CDD" id="cd07377">
    <property type="entry name" value="WHTH_GntR"/>
    <property type="match status" value="1"/>
</dbReference>
<dbReference type="AlphaFoldDB" id="A0A840UBE7"/>
<dbReference type="RefSeq" id="WP_183858854.1">
    <property type="nucleotide sequence ID" value="NZ_JACHFH010000001.1"/>
</dbReference>
<keyword evidence="6" id="KW-1185">Reference proteome</keyword>
<dbReference type="PANTHER" id="PTHR44846">
    <property type="entry name" value="MANNOSYL-D-GLYCERATE TRANSPORT/METABOLISM SYSTEM REPRESSOR MNGR-RELATED"/>
    <property type="match status" value="1"/>
</dbReference>
<dbReference type="InterPro" id="IPR000524">
    <property type="entry name" value="Tscrpt_reg_HTH_GntR"/>
</dbReference>
<dbReference type="PROSITE" id="PS50949">
    <property type="entry name" value="HTH_GNTR"/>
    <property type="match status" value="1"/>
</dbReference>
<sequence length="241" mass="27586">METEKTMPLHAKIQKKLLDNFAELEYFAPIPSERELCQNFNVSRPTIRKALENLEKDNLITRIQGRGSFYIGNKVPIDYSNANNHGLGLFQVLTSAGKITKSSVLQQDIEVPHADIAACLNLKEDELVFHLKRLRYVNNELYSLSDDYIPLNLCPQLMQTDFTNISLFRILENNNIIPFKEDKTIEVKKADIQEATYLNLQKNAPLSVTRIITYDKSGNIIQYATAKADAYKSRFRIISTI</sequence>
<reference evidence="5 6" key="1">
    <citation type="submission" date="2020-08" db="EMBL/GenBank/DDBJ databases">
        <title>Genomic Encyclopedia of Type Strains, Phase IV (KMG-IV): sequencing the most valuable type-strain genomes for metagenomic binning, comparative biology and taxonomic classification.</title>
        <authorList>
            <person name="Goeker M."/>
        </authorList>
    </citation>
    <scope>NUCLEOTIDE SEQUENCE [LARGE SCALE GENOMIC DNA]</scope>
    <source>
        <strain evidence="5 6">DSM 24661</strain>
    </source>
</reference>
<feature type="domain" description="HTH gntR-type" evidence="4">
    <location>
        <begin position="3"/>
        <end position="73"/>
    </location>
</feature>
<dbReference type="InterPro" id="IPR028978">
    <property type="entry name" value="Chorismate_lyase_/UTRA_dom_sf"/>
</dbReference>
<dbReference type="Gene3D" id="1.10.10.10">
    <property type="entry name" value="Winged helix-like DNA-binding domain superfamily/Winged helix DNA-binding domain"/>
    <property type="match status" value="1"/>
</dbReference>
<gene>
    <name evidence="5" type="ORF">HNR32_000131</name>
</gene>
<dbReference type="SUPFAM" id="SSF64288">
    <property type="entry name" value="Chorismate lyase-like"/>
    <property type="match status" value="1"/>
</dbReference>
<evidence type="ECO:0000313" key="6">
    <source>
        <dbReference type="Proteomes" id="UP000559117"/>
    </source>
</evidence>
<dbReference type="InterPro" id="IPR011663">
    <property type="entry name" value="UTRA"/>
</dbReference>
<dbReference type="PRINTS" id="PR00035">
    <property type="entry name" value="HTHGNTR"/>
</dbReference>
<dbReference type="Pfam" id="PF00392">
    <property type="entry name" value="GntR"/>
    <property type="match status" value="1"/>
</dbReference>
<keyword evidence="2" id="KW-0238">DNA-binding</keyword>
<proteinExistence type="predicted"/>
<evidence type="ECO:0000256" key="1">
    <source>
        <dbReference type="ARBA" id="ARBA00023015"/>
    </source>
</evidence>
<dbReference type="InterPro" id="IPR036390">
    <property type="entry name" value="WH_DNA-bd_sf"/>
</dbReference>
<keyword evidence="3" id="KW-0804">Transcription</keyword>
<dbReference type="GO" id="GO:0045892">
    <property type="term" value="P:negative regulation of DNA-templated transcription"/>
    <property type="evidence" value="ECO:0007669"/>
    <property type="project" value="TreeGrafter"/>
</dbReference>
<dbReference type="SUPFAM" id="SSF46785">
    <property type="entry name" value="Winged helix' DNA-binding domain"/>
    <property type="match status" value="1"/>
</dbReference>
<evidence type="ECO:0000256" key="3">
    <source>
        <dbReference type="ARBA" id="ARBA00023163"/>
    </source>
</evidence>
<evidence type="ECO:0000313" key="5">
    <source>
        <dbReference type="EMBL" id="MBB5335031.1"/>
    </source>
</evidence>
<dbReference type="GO" id="GO:0003677">
    <property type="term" value="F:DNA binding"/>
    <property type="evidence" value="ECO:0007669"/>
    <property type="project" value="UniProtKB-KW"/>
</dbReference>
<evidence type="ECO:0000259" key="4">
    <source>
        <dbReference type="PROSITE" id="PS50949"/>
    </source>
</evidence>
<evidence type="ECO:0000256" key="2">
    <source>
        <dbReference type="ARBA" id="ARBA00023125"/>
    </source>
</evidence>
<dbReference type="Gene3D" id="3.40.1410.10">
    <property type="entry name" value="Chorismate lyase-like"/>
    <property type="match status" value="1"/>
</dbReference>
<protein>
    <submittedName>
        <fullName evidence="5">GntR family transcriptional regulator</fullName>
    </submittedName>
</protein>
<dbReference type="InterPro" id="IPR036388">
    <property type="entry name" value="WH-like_DNA-bd_sf"/>
</dbReference>
<dbReference type="SMART" id="SM00866">
    <property type="entry name" value="UTRA"/>
    <property type="match status" value="1"/>
</dbReference>
<dbReference type="Proteomes" id="UP000559117">
    <property type="component" value="Unassembled WGS sequence"/>
</dbReference>
<name>A0A840UBE7_9FIRM</name>
<dbReference type="EMBL" id="JACHFH010000001">
    <property type="protein sequence ID" value="MBB5335031.1"/>
    <property type="molecule type" value="Genomic_DNA"/>
</dbReference>
<keyword evidence="1" id="KW-0805">Transcription regulation</keyword>